<accession>A0A6A4IM81</accession>
<keyword evidence="2" id="KW-1185">Reference proteome</keyword>
<protein>
    <submittedName>
        <fullName evidence="1">Uncharacterized protein</fullName>
    </submittedName>
</protein>
<evidence type="ECO:0000313" key="1">
    <source>
        <dbReference type="EMBL" id="KAE9410168.1"/>
    </source>
</evidence>
<evidence type="ECO:0000313" key="2">
    <source>
        <dbReference type="Proteomes" id="UP000799118"/>
    </source>
</evidence>
<gene>
    <name evidence="1" type="ORF">BT96DRAFT_871993</name>
</gene>
<proteinExistence type="predicted"/>
<name>A0A6A4IM81_9AGAR</name>
<dbReference type="EMBL" id="ML769386">
    <property type="protein sequence ID" value="KAE9410168.1"/>
    <property type="molecule type" value="Genomic_DNA"/>
</dbReference>
<dbReference type="AlphaFoldDB" id="A0A6A4IM81"/>
<sequence length="171" mass="19543">MERIVNFNAILFPSDGRPPTIVQLMTSPMTLPGHHASYINNPSRMPHPEVHMDYIAENLGSRAWKYQLVEALDCMNRKFANPYIIFYPVVSRDGLPFPINKTIRDIQGRGFHEQAAWRGNILIGKYRDNPFSSLMDASMADFPIIKNYLLTHGCPQVRLPTRVAPSHTYSE</sequence>
<organism evidence="1 2">
    <name type="scientific">Gymnopus androsaceus JB14</name>
    <dbReference type="NCBI Taxonomy" id="1447944"/>
    <lineage>
        <taxon>Eukaryota</taxon>
        <taxon>Fungi</taxon>
        <taxon>Dikarya</taxon>
        <taxon>Basidiomycota</taxon>
        <taxon>Agaricomycotina</taxon>
        <taxon>Agaricomycetes</taxon>
        <taxon>Agaricomycetidae</taxon>
        <taxon>Agaricales</taxon>
        <taxon>Marasmiineae</taxon>
        <taxon>Omphalotaceae</taxon>
        <taxon>Gymnopus</taxon>
    </lineage>
</organism>
<reference evidence="1" key="1">
    <citation type="journal article" date="2019" name="Environ. Microbiol.">
        <title>Fungal ecological strategies reflected in gene transcription - a case study of two litter decomposers.</title>
        <authorList>
            <person name="Barbi F."/>
            <person name="Kohler A."/>
            <person name="Barry K."/>
            <person name="Baskaran P."/>
            <person name="Daum C."/>
            <person name="Fauchery L."/>
            <person name="Ihrmark K."/>
            <person name="Kuo A."/>
            <person name="LaButti K."/>
            <person name="Lipzen A."/>
            <person name="Morin E."/>
            <person name="Grigoriev I.V."/>
            <person name="Henrissat B."/>
            <person name="Lindahl B."/>
            <person name="Martin F."/>
        </authorList>
    </citation>
    <scope>NUCLEOTIDE SEQUENCE</scope>
    <source>
        <strain evidence="1">JB14</strain>
    </source>
</reference>
<dbReference type="Proteomes" id="UP000799118">
    <property type="component" value="Unassembled WGS sequence"/>
</dbReference>
<dbReference type="OrthoDB" id="3147730at2759"/>